<evidence type="ECO:0000313" key="7">
    <source>
        <dbReference type="EMBL" id="GEU57339.1"/>
    </source>
</evidence>
<evidence type="ECO:0000256" key="2">
    <source>
        <dbReference type="ARBA" id="ARBA00022737"/>
    </source>
</evidence>
<dbReference type="GO" id="GO:0006952">
    <property type="term" value="P:defense response"/>
    <property type="evidence" value="ECO:0007669"/>
    <property type="project" value="UniProtKB-KW"/>
</dbReference>
<dbReference type="EMBL" id="BKCJ010003813">
    <property type="protein sequence ID" value="GEU57339.1"/>
    <property type="molecule type" value="Genomic_DNA"/>
</dbReference>
<keyword evidence="4" id="KW-0520">NAD</keyword>
<dbReference type="Pfam" id="PF00931">
    <property type="entry name" value="NB-ARC"/>
    <property type="match status" value="1"/>
</dbReference>
<sequence>MASSSSFTTTTGSSSPSMTYSSSPNNITRFDVFLSFRGEDTRHSFTDHLYAALRRAGISAFRDSDDISRGHVLVPEITKAIIESKASIVVLSTNYATSRWCLEELVLILEQRRKFNHFVLPVFYHVDPSDVRNQKYSFAIEVDDEGLKWTEGNVNRWKAALTEVSNLSGITITGSETDGITKIVDTIDSELDVKLVSTPAHLTGMESRTKYINFWLKNEKSDFQILAICGMGGIGKTTLAKSIYNSHKKNFESSSFLEEVGKHNEQSYGLLSLQKQLVTDILGEKTDRIPGVSEGTVKIEKALQLKKVLIVLDDIDDKDEISTLLGTEGLHTQSKIIITTRHLDVNSWYGSLSWRCHMYEVELLNDDESLELLSWHAFGSSIPMEGFEDLTLELAQYCGGNPLAIKVLGSSLIVRAEDLEKRNSIIEIWRSELNLLNSSKGDLYGNIQRILQKSFDSLPYTSYKELFLHIAIFFVGEDEDYVANILEDDWHAKAGIKTLINRCMLTVSQSKKLMMHQLLQDMGKSIVREESKDTAKHSRVWSSDEAYHLLTKGDGSETIEGLALDARKLKKGTKVLPIKTSSLAKMDKLKLLQLKFVRLSGSYNNFPGLRWLCWHGCHLETIPSRLCMNSLVAIDMSYGILEKFEPPTVLNLLKILNLRCCYNLVSVCNLYRTPNLETLILQSCLNLTHLSKSIGRLESLTLLNLGSCKNLWKFSSNICIDGGIREQPLFSLPPSLKFLFLDYCNLENNSDLGVVLRAQSLFGMSLEANLFEFLPNKIQINILRVLNLTDCKNLKSLLCLPSTLEELYIDYCTSLEIITFQSACFRLRRIRYLGCSKLSEIQGLFKLVSIKKLDEAHMGKMKWIKAYEDFKVDLVDSIITEGRMWHTQMLYEYGIRSVYLQGIQDHSMASEYMSSSSSLSFCVPLSPNQRKIQNLNVTSLYRSLGENEDTLIVFAKISNTTKGLTWIYNPMILCKPRVGEDVVWLSEWPIGNMLDAGDVVNVYIIVGNGLVVSRCGASLVYMDDGEIKHDNFEDYTKEEEVIGGDLSKLQLKTGEYFLSRVDISDSTTTNWSKMLLGDDHTLHYTDLPEHKRTFLCYPSEASFMELSIHMELHRDTLNKHIWLDFSDSESEIRNIEKMVSSLVGVECVHFHKEKKRMIVSGHIDCNEVVTRVREFEKKEMVVFVGYDVRRLLEKSYKTAVVWRPGKNSLYTHRLPTNRVSLYEYMGVWFRSEVSEAIEVRSMGISFRTELQEKIKSHYLVIEQLEKVRATSRWLMRLNKDQEDDVSLLGLIDIFMHRIPKDQGGLGIKPLKTWNVVLLITQLWKIIEKKDSLRVKLVNSVKLKGRSIWEIDYTGSDRRGWKNMLDLRDKARKHAIYQVIDGKSISAWMIWIQNGDLKCILCKSCPDSHDNLFFNYHPDPRQDDMYSKWGLEGQAFKISMYYDHNVTPPNWVTAEYGSESVTS</sequence>
<dbReference type="InterPro" id="IPR032675">
    <property type="entry name" value="LRR_dom_sf"/>
</dbReference>
<dbReference type="FunFam" id="3.40.50.10140:FF:000007">
    <property type="entry name" value="Disease resistance protein (TIR-NBS-LRR class)"/>
    <property type="match status" value="1"/>
</dbReference>
<evidence type="ECO:0000256" key="1">
    <source>
        <dbReference type="ARBA" id="ARBA00022614"/>
    </source>
</evidence>
<evidence type="ECO:0000256" key="3">
    <source>
        <dbReference type="ARBA" id="ARBA00022821"/>
    </source>
</evidence>
<dbReference type="InterPro" id="IPR027417">
    <property type="entry name" value="P-loop_NTPase"/>
</dbReference>
<keyword evidence="2" id="KW-0677">Repeat</keyword>
<dbReference type="Gene3D" id="3.80.10.10">
    <property type="entry name" value="Ribonuclease Inhibitor"/>
    <property type="match status" value="1"/>
</dbReference>
<dbReference type="GO" id="GO:0007165">
    <property type="term" value="P:signal transduction"/>
    <property type="evidence" value="ECO:0007669"/>
    <property type="project" value="InterPro"/>
</dbReference>
<evidence type="ECO:0000259" key="6">
    <source>
        <dbReference type="PROSITE" id="PS50104"/>
    </source>
</evidence>
<dbReference type="Gene3D" id="3.40.50.10140">
    <property type="entry name" value="Toll/interleukin-1 receptor homology (TIR) domain"/>
    <property type="match status" value="1"/>
</dbReference>
<comment type="caution">
    <text evidence="7">The sequence shown here is derived from an EMBL/GenBank/DDBJ whole genome shotgun (WGS) entry which is preliminary data.</text>
</comment>
<dbReference type="SUPFAM" id="SSF52540">
    <property type="entry name" value="P-loop containing nucleoside triphosphate hydrolases"/>
    <property type="match status" value="1"/>
</dbReference>
<feature type="region of interest" description="Disordered" evidence="5">
    <location>
        <begin position="1"/>
        <end position="22"/>
    </location>
</feature>
<dbReference type="Gene3D" id="1.10.8.430">
    <property type="entry name" value="Helical domain of apoptotic protease-activating factors"/>
    <property type="match status" value="1"/>
</dbReference>
<evidence type="ECO:0000256" key="4">
    <source>
        <dbReference type="ARBA" id="ARBA00023027"/>
    </source>
</evidence>
<dbReference type="SUPFAM" id="SSF52058">
    <property type="entry name" value="L domain-like"/>
    <property type="match status" value="1"/>
</dbReference>
<dbReference type="InterPro" id="IPR042197">
    <property type="entry name" value="Apaf_helical"/>
</dbReference>
<dbReference type="InterPro" id="IPR035897">
    <property type="entry name" value="Toll_tir_struct_dom_sf"/>
</dbReference>
<dbReference type="PANTHER" id="PTHR11017">
    <property type="entry name" value="LEUCINE-RICH REPEAT-CONTAINING PROTEIN"/>
    <property type="match status" value="1"/>
</dbReference>
<name>A0A6L2L871_TANCI</name>
<dbReference type="Gene3D" id="3.40.50.300">
    <property type="entry name" value="P-loop containing nucleotide triphosphate hydrolases"/>
    <property type="match status" value="1"/>
</dbReference>
<reference evidence="7" key="1">
    <citation type="journal article" date="2019" name="Sci. Rep.">
        <title>Draft genome of Tanacetum cinerariifolium, the natural source of mosquito coil.</title>
        <authorList>
            <person name="Yamashiro T."/>
            <person name="Shiraishi A."/>
            <person name="Satake H."/>
            <person name="Nakayama K."/>
        </authorList>
    </citation>
    <scope>NUCLEOTIDE SEQUENCE</scope>
</reference>
<keyword evidence="1" id="KW-0433">Leucine-rich repeat</keyword>
<evidence type="ECO:0000256" key="5">
    <source>
        <dbReference type="SAM" id="MobiDB-lite"/>
    </source>
</evidence>
<accession>A0A6L2L871</accession>
<organism evidence="7">
    <name type="scientific">Tanacetum cinerariifolium</name>
    <name type="common">Dalmatian daisy</name>
    <name type="synonym">Chrysanthemum cinerariifolium</name>
    <dbReference type="NCBI Taxonomy" id="118510"/>
    <lineage>
        <taxon>Eukaryota</taxon>
        <taxon>Viridiplantae</taxon>
        <taxon>Streptophyta</taxon>
        <taxon>Embryophyta</taxon>
        <taxon>Tracheophyta</taxon>
        <taxon>Spermatophyta</taxon>
        <taxon>Magnoliopsida</taxon>
        <taxon>eudicotyledons</taxon>
        <taxon>Gunneridae</taxon>
        <taxon>Pentapetalae</taxon>
        <taxon>asterids</taxon>
        <taxon>campanulids</taxon>
        <taxon>Asterales</taxon>
        <taxon>Asteraceae</taxon>
        <taxon>Asteroideae</taxon>
        <taxon>Anthemideae</taxon>
        <taxon>Anthemidinae</taxon>
        <taxon>Tanacetum</taxon>
    </lineage>
</organism>
<dbReference type="Pfam" id="PF23282">
    <property type="entry name" value="WHD_ROQ1"/>
    <property type="match status" value="1"/>
</dbReference>
<dbReference type="InterPro" id="IPR000157">
    <property type="entry name" value="TIR_dom"/>
</dbReference>
<dbReference type="InterPro" id="IPR036390">
    <property type="entry name" value="WH_DNA-bd_sf"/>
</dbReference>
<dbReference type="SUPFAM" id="SSF46785">
    <property type="entry name" value="Winged helix' DNA-binding domain"/>
    <property type="match status" value="1"/>
</dbReference>
<dbReference type="InterPro" id="IPR044974">
    <property type="entry name" value="Disease_R_plants"/>
</dbReference>
<proteinExistence type="predicted"/>
<dbReference type="InterPro" id="IPR058192">
    <property type="entry name" value="WHD_ROQ1-like"/>
</dbReference>
<keyword evidence="3" id="KW-0611">Plant defense</keyword>
<dbReference type="SMART" id="SM00255">
    <property type="entry name" value="TIR"/>
    <property type="match status" value="1"/>
</dbReference>
<gene>
    <name evidence="7" type="ORF">Tci_029317</name>
</gene>
<dbReference type="SUPFAM" id="SSF52200">
    <property type="entry name" value="Toll/Interleukin receptor TIR domain"/>
    <property type="match status" value="1"/>
</dbReference>
<feature type="domain" description="TIR" evidence="6">
    <location>
        <begin position="28"/>
        <end position="191"/>
    </location>
</feature>
<dbReference type="GO" id="GO:0043531">
    <property type="term" value="F:ADP binding"/>
    <property type="evidence" value="ECO:0007669"/>
    <property type="project" value="InterPro"/>
</dbReference>
<dbReference type="InterPro" id="IPR002182">
    <property type="entry name" value="NB-ARC"/>
</dbReference>
<protein>
    <submittedName>
        <fullName evidence="7">TMV resistance protein N-like</fullName>
    </submittedName>
</protein>
<dbReference type="PROSITE" id="PS50104">
    <property type="entry name" value="TIR"/>
    <property type="match status" value="1"/>
</dbReference>
<dbReference type="PRINTS" id="PR00364">
    <property type="entry name" value="DISEASERSIST"/>
</dbReference>
<dbReference type="Pfam" id="PF01582">
    <property type="entry name" value="TIR"/>
    <property type="match status" value="1"/>
</dbReference>
<dbReference type="PANTHER" id="PTHR11017:SF492">
    <property type="entry name" value="TIR DOMAIN, P-LOOP CONTAINING NUCLEOSIDE TRIPHOSPHATE HYDROLASE"/>
    <property type="match status" value="1"/>
</dbReference>